<sequence length="143" mass="16167">MYLKAGPTKTRSECPLRHWIFASLIPDGSTDTASAHIIIPPSVWLSIMPLDQYRGSHRSFKYMDPPYHSLALSLDCAGRSSVFSIGRYVFSTRNNWITGWIVCLVTAKVSHLLGRNTILVSAIYMILHPTEFMSNVNRRRAVI</sequence>
<gene>
    <name evidence="1" type="ORF">EV421DRAFT_1731237</name>
</gene>
<name>A0AA39MZP6_9AGAR</name>
<proteinExistence type="predicted"/>
<dbReference type="Proteomes" id="UP001175226">
    <property type="component" value="Unassembled WGS sequence"/>
</dbReference>
<evidence type="ECO:0000313" key="2">
    <source>
        <dbReference type="Proteomes" id="UP001175226"/>
    </source>
</evidence>
<comment type="caution">
    <text evidence="1">The sequence shown here is derived from an EMBL/GenBank/DDBJ whole genome shotgun (WGS) entry which is preliminary data.</text>
</comment>
<dbReference type="EMBL" id="JAUEPT010000004">
    <property type="protein sequence ID" value="KAK0452627.1"/>
    <property type="molecule type" value="Genomic_DNA"/>
</dbReference>
<dbReference type="AlphaFoldDB" id="A0AA39MZP6"/>
<keyword evidence="2" id="KW-1185">Reference proteome</keyword>
<organism evidence="1 2">
    <name type="scientific">Armillaria borealis</name>
    <dbReference type="NCBI Taxonomy" id="47425"/>
    <lineage>
        <taxon>Eukaryota</taxon>
        <taxon>Fungi</taxon>
        <taxon>Dikarya</taxon>
        <taxon>Basidiomycota</taxon>
        <taxon>Agaricomycotina</taxon>
        <taxon>Agaricomycetes</taxon>
        <taxon>Agaricomycetidae</taxon>
        <taxon>Agaricales</taxon>
        <taxon>Marasmiineae</taxon>
        <taxon>Physalacriaceae</taxon>
        <taxon>Armillaria</taxon>
    </lineage>
</organism>
<protein>
    <submittedName>
        <fullName evidence="1">Uncharacterized protein</fullName>
    </submittedName>
</protein>
<accession>A0AA39MZP6</accession>
<evidence type="ECO:0000313" key="1">
    <source>
        <dbReference type="EMBL" id="KAK0452627.1"/>
    </source>
</evidence>
<reference evidence="1" key="1">
    <citation type="submission" date="2023-06" db="EMBL/GenBank/DDBJ databases">
        <authorList>
            <consortium name="Lawrence Berkeley National Laboratory"/>
            <person name="Ahrendt S."/>
            <person name="Sahu N."/>
            <person name="Indic B."/>
            <person name="Wong-Bajracharya J."/>
            <person name="Merenyi Z."/>
            <person name="Ke H.-M."/>
            <person name="Monk M."/>
            <person name="Kocsube S."/>
            <person name="Drula E."/>
            <person name="Lipzen A."/>
            <person name="Balint B."/>
            <person name="Henrissat B."/>
            <person name="Andreopoulos B."/>
            <person name="Martin F.M."/>
            <person name="Harder C.B."/>
            <person name="Rigling D."/>
            <person name="Ford K.L."/>
            <person name="Foster G.D."/>
            <person name="Pangilinan J."/>
            <person name="Papanicolaou A."/>
            <person name="Barry K."/>
            <person name="LaButti K."/>
            <person name="Viragh M."/>
            <person name="Koriabine M."/>
            <person name="Yan M."/>
            <person name="Riley R."/>
            <person name="Champramary S."/>
            <person name="Plett K.L."/>
            <person name="Tsai I.J."/>
            <person name="Slot J."/>
            <person name="Sipos G."/>
            <person name="Plett J."/>
            <person name="Nagy L.G."/>
            <person name="Grigoriev I.V."/>
        </authorList>
    </citation>
    <scope>NUCLEOTIDE SEQUENCE</scope>
    <source>
        <strain evidence="1">FPL87.14</strain>
    </source>
</reference>